<organism evidence="3 4">
    <name type="scientific">Dibothriocephalus latus</name>
    <name type="common">Fish tapeworm</name>
    <name type="synonym">Diphyllobothrium latum</name>
    <dbReference type="NCBI Taxonomy" id="60516"/>
    <lineage>
        <taxon>Eukaryota</taxon>
        <taxon>Metazoa</taxon>
        <taxon>Spiralia</taxon>
        <taxon>Lophotrochozoa</taxon>
        <taxon>Platyhelminthes</taxon>
        <taxon>Cestoda</taxon>
        <taxon>Eucestoda</taxon>
        <taxon>Diphyllobothriidea</taxon>
        <taxon>Diphyllobothriidae</taxon>
        <taxon>Dibothriocephalus</taxon>
    </lineage>
</organism>
<evidence type="ECO:0000313" key="4">
    <source>
        <dbReference type="Proteomes" id="UP000281553"/>
    </source>
</evidence>
<name>A0A3P7MZY9_DIBLA</name>
<keyword evidence="1" id="KW-0677">Repeat</keyword>
<accession>A0A3P7MZY9</accession>
<dbReference type="AlphaFoldDB" id="A0A3P7MZY9"/>
<dbReference type="PANTHER" id="PTHR46680">
    <property type="entry name" value="NF-KAPPA-B INHIBITOR ALPHA"/>
    <property type="match status" value="1"/>
</dbReference>
<dbReference type="GO" id="GO:0071356">
    <property type="term" value="P:cellular response to tumor necrosis factor"/>
    <property type="evidence" value="ECO:0007669"/>
    <property type="project" value="TreeGrafter"/>
</dbReference>
<dbReference type="GO" id="GO:0051059">
    <property type="term" value="F:NF-kappaB binding"/>
    <property type="evidence" value="ECO:0007669"/>
    <property type="project" value="TreeGrafter"/>
</dbReference>
<dbReference type="Gene3D" id="1.25.40.20">
    <property type="entry name" value="Ankyrin repeat-containing domain"/>
    <property type="match status" value="1"/>
</dbReference>
<keyword evidence="4" id="KW-1185">Reference proteome</keyword>
<evidence type="ECO:0000313" key="3">
    <source>
        <dbReference type="EMBL" id="VDN24121.1"/>
    </source>
</evidence>
<keyword evidence="2" id="KW-0040">ANK repeat</keyword>
<evidence type="ECO:0000256" key="1">
    <source>
        <dbReference type="ARBA" id="ARBA00022737"/>
    </source>
</evidence>
<protein>
    <submittedName>
        <fullName evidence="3">Uncharacterized protein</fullName>
    </submittedName>
</protein>
<reference evidence="3 4" key="1">
    <citation type="submission" date="2018-11" db="EMBL/GenBank/DDBJ databases">
        <authorList>
            <consortium name="Pathogen Informatics"/>
        </authorList>
    </citation>
    <scope>NUCLEOTIDE SEQUENCE [LARGE SCALE GENOMIC DNA]</scope>
</reference>
<proteinExistence type="predicted"/>
<dbReference type="EMBL" id="UYRU01074000">
    <property type="protein sequence ID" value="VDN24121.1"/>
    <property type="molecule type" value="Genomic_DNA"/>
</dbReference>
<dbReference type="InterPro" id="IPR002110">
    <property type="entry name" value="Ankyrin_rpt"/>
</dbReference>
<dbReference type="GO" id="GO:0005829">
    <property type="term" value="C:cytosol"/>
    <property type="evidence" value="ECO:0007669"/>
    <property type="project" value="TreeGrafter"/>
</dbReference>
<evidence type="ECO:0000256" key="2">
    <source>
        <dbReference type="ARBA" id="ARBA00023043"/>
    </source>
</evidence>
<gene>
    <name evidence="3" type="ORF">DILT_LOCUS14379</name>
</gene>
<sequence>MHLLCRGFCSSAPSDHQRKLMEQLLIAGANTQILDPSGQSGLHLCILHQNEVAFQVLLTNSQHCDVNLLNREGISPLWLALVAQFVPKPLSDEAVQSLSKLGFAVDLLGEKSKEFAKQLVTAGSNVDLEMITTVSGSPPTYCWPAPGDTALLAAARHGLEAAVLFLLDLPNIQTDVCSRSTVGESPLHLVVESGLADAACRLARLGACPNTLRISVSSPQVCRTVGV</sequence>
<dbReference type="InterPro" id="IPR051070">
    <property type="entry name" value="NF-kappa-B_inhibitor"/>
</dbReference>
<dbReference type="SMART" id="SM00248">
    <property type="entry name" value="ANK"/>
    <property type="match status" value="4"/>
</dbReference>
<dbReference type="OrthoDB" id="2306477at2759"/>
<dbReference type="PANTHER" id="PTHR46680:SF3">
    <property type="entry name" value="NF-KAPPA-B INHIBITOR CACTUS"/>
    <property type="match status" value="1"/>
</dbReference>
<dbReference type="SUPFAM" id="SSF48403">
    <property type="entry name" value="Ankyrin repeat"/>
    <property type="match status" value="1"/>
</dbReference>
<dbReference type="Proteomes" id="UP000281553">
    <property type="component" value="Unassembled WGS sequence"/>
</dbReference>
<dbReference type="InterPro" id="IPR036770">
    <property type="entry name" value="Ankyrin_rpt-contain_sf"/>
</dbReference>